<evidence type="ECO:0000256" key="5">
    <source>
        <dbReference type="ARBA" id="ARBA00022692"/>
    </source>
</evidence>
<dbReference type="GO" id="GO:0008982">
    <property type="term" value="F:protein-N(PI)-phosphohistidine-sugar phosphotransferase activity"/>
    <property type="evidence" value="ECO:0007669"/>
    <property type="project" value="UniProtKB-UniRule"/>
</dbReference>
<dbReference type="Pfam" id="PF02378">
    <property type="entry name" value="PTS_EIIC"/>
    <property type="match status" value="1"/>
</dbReference>
<evidence type="ECO:0000256" key="6">
    <source>
        <dbReference type="ARBA" id="ARBA00022989"/>
    </source>
</evidence>
<keyword evidence="2 8" id="KW-0813">Transport</keyword>
<dbReference type="InterPro" id="IPR003352">
    <property type="entry name" value="PTS_EIIC"/>
</dbReference>
<dbReference type="GO" id="GO:0009401">
    <property type="term" value="P:phosphoenolpyruvate-dependent sugar phosphotransferase system"/>
    <property type="evidence" value="ECO:0007669"/>
    <property type="project" value="InterPro"/>
</dbReference>
<dbReference type="PANTHER" id="PTHR33989">
    <property type="match status" value="1"/>
</dbReference>
<proteinExistence type="predicted"/>
<dbReference type="RefSeq" id="WP_091833250.1">
    <property type="nucleotide sequence ID" value="NZ_FNZK01000016.1"/>
</dbReference>
<keyword evidence="5 9" id="KW-0812">Transmembrane</keyword>
<gene>
    <name evidence="11" type="ORF">SAMN05660742_11619</name>
</gene>
<sequence length="463" mass="50212">MNHMNIFEKFSQFLELKIGPMAASFANQKHILAVRNGVIAAVPLTIVGGISLIMAFPPIDPTRVNDNPNIFTQMLLVWHSWASANMATILAPFNMTMGIMALFVAMAVGYNLSISYKMNPLSGAMTAAATFLLVAAPSQSVVVLSKINDSMGYPLISKLGQDALPLKFMDAKGMFTAILVGLLVVEIARWLKKKNIVIKMPKGVPPAVASSFELLIPLIICVFGFHLISLLCESTFGMLIPEAIMKSLAPFVGAVDSAGGTFVIATMMNLLWFIGLHGPAIIGGVSRPFLDSNLLANASDKIAGLPLEHIYTTPFQDFYMQLGGSGATLALVFMLLWSKSQQLKGIGRIGLLPGLFNINEPIIFGLPLIFNPILFLPFVFVQGINGVIAYVVTEMGLVGATFVTAPWTTPAPIGAFLSTMDWHAAVLILCLIVIDFVIYYPFFKIYEKQCIKQEAESVNDVNK</sequence>
<evidence type="ECO:0000259" key="10">
    <source>
        <dbReference type="PROSITE" id="PS51105"/>
    </source>
</evidence>
<organism evidence="11 12">
    <name type="scientific">Propionispira arboris</name>
    <dbReference type="NCBI Taxonomy" id="84035"/>
    <lineage>
        <taxon>Bacteria</taxon>
        <taxon>Bacillati</taxon>
        <taxon>Bacillota</taxon>
        <taxon>Negativicutes</taxon>
        <taxon>Selenomonadales</taxon>
        <taxon>Selenomonadaceae</taxon>
        <taxon>Propionispira</taxon>
    </lineage>
</organism>
<evidence type="ECO:0000256" key="3">
    <source>
        <dbReference type="ARBA" id="ARBA00022475"/>
    </source>
</evidence>
<keyword evidence="3 8" id="KW-1003">Cell membrane</keyword>
<evidence type="ECO:0000256" key="1">
    <source>
        <dbReference type="ARBA" id="ARBA00004651"/>
    </source>
</evidence>
<dbReference type="PIRSF" id="PIRSF006351">
    <property type="entry name" value="PTS_EIIC-Cellobiose"/>
    <property type="match status" value="1"/>
</dbReference>
<dbReference type="EMBL" id="FNZK01000016">
    <property type="protein sequence ID" value="SEJ75389.1"/>
    <property type="molecule type" value="Genomic_DNA"/>
</dbReference>
<feature type="transmembrane region" description="Helical" evidence="9">
    <location>
        <begin position="89"/>
        <end position="112"/>
    </location>
</feature>
<dbReference type="InterPro" id="IPR004796">
    <property type="entry name" value="PTS_IIC_cello"/>
</dbReference>
<feature type="transmembrane region" description="Helical" evidence="9">
    <location>
        <begin position="124"/>
        <end position="145"/>
    </location>
</feature>
<evidence type="ECO:0000313" key="12">
    <source>
        <dbReference type="Proteomes" id="UP000199662"/>
    </source>
</evidence>
<comment type="subcellular location">
    <subcellularLocation>
        <location evidence="1">Cell membrane</location>
        <topology evidence="1">Multi-pass membrane protein</topology>
    </subcellularLocation>
</comment>
<accession>A0A1H7BCI7</accession>
<dbReference type="Proteomes" id="UP000199662">
    <property type="component" value="Unassembled WGS sequence"/>
</dbReference>
<feature type="transmembrane region" description="Helical" evidence="9">
    <location>
        <begin position="362"/>
        <end position="380"/>
    </location>
</feature>
<keyword evidence="4 8" id="KW-0762">Sugar transport</keyword>
<dbReference type="InterPro" id="IPR051088">
    <property type="entry name" value="PTS_Sugar-EIIC/EIIB"/>
</dbReference>
<dbReference type="GO" id="GO:0005886">
    <property type="term" value="C:plasma membrane"/>
    <property type="evidence" value="ECO:0007669"/>
    <property type="project" value="UniProtKB-SubCell"/>
</dbReference>
<evidence type="ECO:0000256" key="2">
    <source>
        <dbReference type="ARBA" id="ARBA00022448"/>
    </source>
</evidence>
<comment type="function">
    <text evidence="8">The phosphoenolpyruvate-dependent sugar phosphotransferase system (PTS), a major carbohydrate active -transport system, catalyzes the phosphorylation of incoming sugar substrates concomitant with their translocation across the cell membrane.</text>
</comment>
<dbReference type="PROSITE" id="PS51105">
    <property type="entry name" value="PTS_EIIC_TYPE_3"/>
    <property type="match status" value="1"/>
</dbReference>
<reference evidence="11 12" key="1">
    <citation type="submission" date="2016-10" db="EMBL/GenBank/DDBJ databases">
        <authorList>
            <person name="de Groot N.N."/>
        </authorList>
    </citation>
    <scope>NUCLEOTIDE SEQUENCE [LARGE SCALE GENOMIC DNA]</scope>
    <source>
        <strain evidence="11 12">DSM 2179</strain>
    </source>
</reference>
<feature type="transmembrane region" description="Helical" evidence="9">
    <location>
        <begin position="251"/>
        <end position="274"/>
    </location>
</feature>
<dbReference type="AlphaFoldDB" id="A0A1H7BCI7"/>
<dbReference type="STRING" id="84035.SAMN05660742_11619"/>
<keyword evidence="7 8" id="KW-0472">Membrane</keyword>
<feature type="transmembrane region" description="Helical" evidence="9">
    <location>
        <begin position="173"/>
        <end position="191"/>
    </location>
</feature>
<feature type="transmembrane region" description="Helical" evidence="9">
    <location>
        <begin position="212"/>
        <end position="231"/>
    </location>
</feature>
<evidence type="ECO:0000256" key="7">
    <source>
        <dbReference type="ARBA" id="ARBA00023136"/>
    </source>
</evidence>
<dbReference type="InterPro" id="IPR004501">
    <property type="entry name" value="PTS_EIIC_3"/>
</dbReference>
<keyword evidence="12" id="KW-1185">Reference proteome</keyword>
<dbReference type="PANTHER" id="PTHR33989:SF4">
    <property type="entry name" value="PTS SYSTEM N,N'-DIACETYLCHITOBIOSE-SPECIFIC EIIC COMPONENT"/>
    <property type="match status" value="1"/>
</dbReference>
<feature type="transmembrane region" description="Helical" evidence="9">
    <location>
        <begin position="387"/>
        <end position="407"/>
    </location>
</feature>
<feature type="domain" description="PTS EIIC type-3" evidence="10">
    <location>
        <begin position="14"/>
        <end position="442"/>
    </location>
</feature>
<evidence type="ECO:0000256" key="8">
    <source>
        <dbReference type="PIRNR" id="PIRNR006351"/>
    </source>
</evidence>
<dbReference type="NCBIfam" id="TIGR00410">
    <property type="entry name" value="lacE"/>
    <property type="match status" value="1"/>
</dbReference>
<evidence type="ECO:0000313" key="11">
    <source>
        <dbReference type="EMBL" id="SEJ75389.1"/>
    </source>
</evidence>
<evidence type="ECO:0000256" key="4">
    <source>
        <dbReference type="ARBA" id="ARBA00022597"/>
    </source>
</evidence>
<feature type="transmembrane region" description="Helical" evidence="9">
    <location>
        <begin position="318"/>
        <end position="337"/>
    </location>
</feature>
<evidence type="ECO:0000256" key="9">
    <source>
        <dbReference type="SAM" id="Phobius"/>
    </source>
</evidence>
<keyword evidence="6 9" id="KW-1133">Transmembrane helix</keyword>
<feature type="transmembrane region" description="Helical" evidence="9">
    <location>
        <begin position="38"/>
        <end position="59"/>
    </location>
</feature>
<feature type="transmembrane region" description="Helical" evidence="9">
    <location>
        <begin position="422"/>
        <end position="443"/>
    </location>
</feature>
<protein>
    <recommendedName>
        <fullName evidence="8">Permease IIC component</fullName>
    </recommendedName>
</protein>
<name>A0A1H7BCI7_9FIRM</name>